<evidence type="ECO:0008006" key="17">
    <source>
        <dbReference type="Google" id="ProtNLM"/>
    </source>
</evidence>
<comment type="subcellular location">
    <subcellularLocation>
        <location evidence="2">Cell membrane</location>
        <topology evidence="2">Multi-pass membrane protein</topology>
    </subcellularLocation>
    <subcellularLocation>
        <location evidence="1">Cell projection</location>
    </subcellularLocation>
</comment>
<keyword evidence="7" id="KW-1015">Disulfide bond</keyword>
<keyword evidence="10" id="KW-0807">Transducer</keyword>
<dbReference type="AlphaFoldDB" id="A0A5N3URQ6"/>
<feature type="region of interest" description="Disordered" evidence="12">
    <location>
        <begin position="24"/>
        <end position="114"/>
    </location>
</feature>
<dbReference type="PANTHER" id="PTHR46216">
    <property type="entry name" value="PROSAPOSIN RECEPTOR GPR37 FAMILY MEMBER"/>
    <property type="match status" value="1"/>
</dbReference>
<organism evidence="15 16">
    <name type="scientific">Muntiacus muntjak</name>
    <name type="common">Barking deer</name>
    <name type="synonym">Indian muntjac</name>
    <dbReference type="NCBI Taxonomy" id="9888"/>
    <lineage>
        <taxon>Eukaryota</taxon>
        <taxon>Metazoa</taxon>
        <taxon>Chordata</taxon>
        <taxon>Craniata</taxon>
        <taxon>Vertebrata</taxon>
        <taxon>Euteleostomi</taxon>
        <taxon>Mammalia</taxon>
        <taxon>Eutheria</taxon>
        <taxon>Laurasiatheria</taxon>
        <taxon>Artiodactyla</taxon>
        <taxon>Ruminantia</taxon>
        <taxon>Pecora</taxon>
        <taxon>Cervidae</taxon>
        <taxon>Muntiacinae</taxon>
        <taxon>Muntiacus</taxon>
    </lineage>
</organism>
<keyword evidence="5" id="KW-0832">Ubl conjugation</keyword>
<evidence type="ECO:0000256" key="10">
    <source>
        <dbReference type="ARBA" id="ARBA00023224"/>
    </source>
</evidence>
<name>A0A5N3URQ6_MUNMU</name>
<keyword evidence="13" id="KW-0812">Transmembrane</keyword>
<evidence type="ECO:0000256" key="2">
    <source>
        <dbReference type="ARBA" id="ARBA00004651"/>
    </source>
</evidence>
<keyword evidence="6" id="KW-0297">G-protein coupled receptor</keyword>
<sequence length="262" mass="28127">MQWLWPLGISLAVALAAGPERAPGGVRLHQGGHQPVAQEQPDRSRRGTEWEDAKGLQQYVPEGWAEYPRPIRPATPQPTQPRVAASPSPDQARAAGGSGQEPRGNVTGTPGQRLQVQNPLYPVTERSYGAYAVLLLALVLFAVGIVGSLAVMCIVWHSYYLKSAWNSILASLALWDFLVLFFCLPVVTFHEITKQRLLGAVSCRAVPFVEGAASVGGEVREAPKPVSLLPQIGQRGTHSVAPVALRAPSPQPSPQPPARLLP</sequence>
<keyword evidence="8" id="KW-0675">Receptor</keyword>
<keyword evidence="11" id="KW-0966">Cell projection</keyword>
<dbReference type="GO" id="GO:0043410">
    <property type="term" value="P:positive regulation of MAPK cascade"/>
    <property type="evidence" value="ECO:0007669"/>
    <property type="project" value="TreeGrafter"/>
</dbReference>
<dbReference type="GO" id="GO:0005886">
    <property type="term" value="C:plasma membrane"/>
    <property type="evidence" value="ECO:0007669"/>
    <property type="project" value="UniProtKB-SubCell"/>
</dbReference>
<evidence type="ECO:0000256" key="13">
    <source>
        <dbReference type="SAM" id="Phobius"/>
    </source>
</evidence>
<dbReference type="Proteomes" id="UP000326458">
    <property type="component" value="Unassembled WGS sequence"/>
</dbReference>
<accession>A0A5N3URQ6</accession>
<feature type="compositionally biased region" description="Basic and acidic residues" evidence="12">
    <location>
        <begin position="40"/>
        <end position="54"/>
    </location>
</feature>
<keyword evidence="13" id="KW-0472">Membrane</keyword>
<keyword evidence="16" id="KW-1185">Reference proteome</keyword>
<feature type="compositionally biased region" description="Pro residues" evidence="12">
    <location>
        <begin position="70"/>
        <end position="79"/>
    </location>
</feature>
<feature type="signal peptide" evidence="14">
    <location>
        <begin position="1"/>
        <end position="16"/>
    </location>
</feature>
<comment type="caution">
    <text evidence="15">The sequence shown here is derived from an EMBL/GenBank/DDBJ whole genome shotgun (WGS) entry which is preliminary data.</text>
</comment>
<evidence type="ECO:0000313" key="16">
    <source>
        <dbReference type="Proteomes" id="UP000326458"/>
    </source>
</evidence>
<dbReference type="SUPFAM" id="SSF81321">
    <property type="entry name" value="Family A G protein-coupled receptor-like"/>
    <property type="match status" value="1"/>
</dbReference>
<dbReference type="EMBL" id="VCEA01001787">
    <property type="protein sequence ID" value="KAB0339410.1"/>
    <property type="molecule type" value="Genomic_DNA"/>
</dbReference>
<keyword evidence="9" id="KW-0325">Glycoprotein</keyword>
<dbReference type="InterPro" id="IPR003909">
    <property type="entry name" value="GPR37_orph"/>
</dbReference>
<evidence type="ECO:0000256" key="4">
    <source>
        <dbReference type="ARBA" id="ARBA00022729"/>
    </source>
</evidence>
<protein>
    <recommendedName>
        <fullName evidence="17">G-protein coupled receptors family 1 profile domain-containing protein</fullName>
    </recommendedName>
</protein>
<keyword evidence="13" id="KW-1133">Transmembrane helix</keyword>
<dbReference type="Gene3D" id="1.20.1070.10">
    <property type="entry name" value="Rhodopsin 7-helix transmembrane proteins"/>
    <property type="match status" value="1"/>
</dbReference>
<evidence type="ECO:0000256" key="6">
    <source>
        <dbReference type="ARBA" id="ARBA00023040"/>
    </source>
</evidence>
<evidence type="ECO:0000256" key="12">
    <source>
        <dbReference type="SAM" id="MobiDB-lite"/>
    </source>
</evidence>
<gene>
    <name evidence="15" type="ORF">FD754_023923</name>
</gene>
<feature type="non-terminal residue" evidence="15">
    <location>
        <position position="262"/>
    </location>
</feature>
<dbReference type="GO" id="GO:0007193">
    <property type="term" value="P:adenylate cyclase-inhibiting G protein-coupled receptor signaling pathway"/>
    <property type="evidence" value="ECO:0007669"/>
    <property type="project" value="TreeGrafter"/>
</dbReference>
<dbReference type="PANTHER" id="PTHR46216:SF4">
    <property type="entry name" value="G-PROTEIN COUPLED RECEPTOR 37-LIKE 1"/>
    <property type="match status" value="1"/>
</dbReference>
<evidence type="ECO:0000256" key="11">
    <source>
        <dbReference type="ARBA" id="ARBA00023273"/>
    </source>
</evidence>
<evidence type="ECO:0000256" key="5">
    <source>
        <dbReference type="ARBA" id="ARBA00022843"/>
    </source>
</evidence>
<evidence type="ECO:0000256" key="8">
    <source>
        <dbReference type="ARBA" id="ARBA00023170"/>
    </source>
</evidence>
<dbReference type="GO" id="GO:0042995">
    <property type="term" value="C:cell projection"/>
    <property type="evidence" value="ECO:0007669"/>
    <property type="project" value="UniProtKB-SubCell"/>
</dbReference>
<evidence type="ECO:0000256" key="9">
    <source>
        <dbReference type="ARBA" id="ARBA00023180"/>
    </source>
</evidence>
<evidence type="ECO:0000313" key="15">
    <source>
        <dbReference type="EMBL" id="KAB0339410.1"/>
    </source>
</evidence>
<feature type="transmembrane region" description="Helical" evidence="13">
    <location>
        <begin position="128"/>
        <end position="156"/>
    </location>
</feature>
<feature type="chain" id="PRO_5024350535" description="G-protein coupled receptors family 1 profile domain-containing protein" evidence="14">
    <location>
        <begin position="17"/>
        <end position="262"/>
    </location>
</feature>
<reference evidence="15 16" key="1">
    <citation type="submission" date="2019-06" db="EMBL/GenBank/DDBJ databases">
        <title>Discovery of a novel chromosome fission-fusion reversal in muntjac.</title>
        <authorList>
            <person name="Mudd A.B."/>
            <person name="Bredeson J.V."/>
            <person name="Baum R."/>
            <person name="Hockemeyer D."/>
            <person name="Rokhsar D.S."/>
        </authorList>
    </citation>
    <scope>NUCLEOTIDE SEQUENCE [LARGE SCALE GENOMIC DNA]</scope>
    <source>
        <strain evidence="15">UTSW_UCB_Mm</strain>
        <tissue evidence="15">Fibroblast cell line</tissue>
    </source>
</reference>
<evidence type="ECO:0000256" key="14">
    <source>
        <dbReference type="SAM" id="SignalP"/>
    </source>
</evidence>
<evidence type="ECO:0000256" key="7">
    <source>
        <dbReference type="ARBA" id="ARBA00023157"/>
    </source>
</evidence>
<dbReference type="GO" id="GO:0008528">
    <property type="term" value="F:G protein-coupled peptide receptor activity"/>
    <property type="evidence" value="ECO:0007669"/>
    <property type="project" value="TreeGrafter"/>
</dbReference>
<dbReference type="GO" id="GO:0043235">
    <property type="term" value="C:receptor complex"/>
    <property type="evidence" value="ECO:0007669"/>
    <property type="project" value="TreeGrafter"/>
</dbReference>
<feature type="transmembrane region" description="Helical" evidence="13">
    <location>
        <begin position="168"/>
        <end position="187"/>
    </location>
</feature>
<keyword evidence="3" id="KW-1003">Cell membrane</keyword>
<evidence type="ECO:0000256" key="3">
    <source>
        <dbReference type="ARBA" id="ARBA00022475"/>
    </source>
</evidence>
<proteinExistence type="predicted"/>
<evidence type="ECO:0000256" key="1">
    <source>
        <dbReference type="ARBA" id="ARBA00004316"/>
    </source>
</evidence>
<keyword evidence="4 14" id="KW-0732">Signal</keyword>